<feature type="region of interest" description="Disordered" evidence="1">
    <location>
        <begin position="189"/>
        <end position="215"/>
    </location>
</feature>
<name>A0A835Z362_9STRA</name>
<evidence type="ECO:0000313" key="3">
    <source>
        <dbReference type="EMBL" id="KAG5185593.1"/>
    </source>
</evidence>
<gene>
    <name evidence="3" type="ORF">JKP88DRAFT_289089</name>
</gene>
<evidence type="ECO:0000256" key="1">
    <source>
        <dbReference type="SAM" id="MobiDB-lite"/>
    </source>
</evidence>
<reference evidence="3" key="1">
    <citation type="submission" date="2021-02" db="EMBL/GenBank/DDBJ databases">
        <title>First Annotated Genome of the Yellow-green Alga Tribonema minus.</title>
        <authorList>
            <person name="Mahan K.M."/>
        </authorList>
    </citation>
    <scope>NUCLEOTIDE SEQUENCE</scope>
    <source>
        <strain evidence="3">UTEX B ZZ1240</strain>
    </source>
</reference>
<proteinExistence type="predicted"/>
<feature type="chain" id="PRO_5032954111" evidence="2">
    <location>
        <begin position="50"/>
        <end position="596"/>
    </location>
</feature>
<evidence type="ECO:0000256" key="2">
    <source>
        <dbReference type="SAM" id="SignalP"/>
    </source>
</evidence>
<dbReference type="Proteomes" id="UP000664859">
    <property type="component" value="Unassembled WGS sequence"/>
</dbReference>
<feature type="compositionally biased region" description="Pro residues" evidence="1">
    <location>
        <begin position="382"/>
        <end position="399"/>
    </location>
</feature>
<sequence length="596" mass="62972">MRLTVAGRAGAMTRCRTVLPAQSPPPPPPPLLLLLLALLLLAVPPQALAAAVAAHGTCPERSIEPEPGVCCPASCGSCGGNDCHQLPGGSSACCPERIRAVNKAEAMKFSSYAAARARLAAVADERCASVLCGNAGGACGRGARRRLPGVTAMEAIIARPREAPSLQHGPAADRSVDAVVRRLWTRESDVRHPTRRGKQLRQRAEGAANVQTSRARVGSAPAESYGITMERYVGGLVQRFAALRREAGHAATHMVLVGDSTMRGQSFKLCRALLMAAGDARRCPPKLAAAHDGLTIEYREAKIFDAGVTGADVIYFGHALHMLHLMPAKVQPMRHVAAWLRYEDALSATVEAYLKDAPRATVEAYLKHAPHPTRAARALTRRPPPSHAPATPPPPPLPPQANDAPLIVFTLSHAVSTEGWDGAFLRALHSYEGGGGGGGSGGSSGHALCVKRFGEMAAGRWAAFSAADAQRYCREGMMTSAGTAALNVRARATIEGAHLVEFDVYAYRSWVAQARTQPVLAVSNTPPCLGSKSFPPRAVSMVDAFAITAQQTWATAPRDGRHYPDLEWMELASLLHELIEAQLARTTAAAAAAAAP</sequence>
<organism evidence="3 4">
    <name type="scientific">Tribonema minus</name>
    <dbReference type="NCBI Taxonomy" id="303371"/>
    <lineage>
        <taxon>Eukaryota</taxon>
        <taxon>Sar</taxon>
        <taxon>Stramenopiles</taxon>
        <taxon>Ochrophyta</taxon>
        <taxon>PX clade</taxon>
        <taxon>Xanthophyceae</taxon>
        <taxon>Tribonematales</taxon>
        <taxon>Tribonemataceae</taxon>
        <taxon>Tribonema</taxon>
    </lineage>
</organism>
<comment type="caution">
    <text evidence="3">The sequence shown here is derived from an EMBL/GenBank/DDBJ whole genome shotgun (WGS) entry which is preliminary data.</text>
</comment>
<feature type="signal peptide" evidence="2">
    <location>
        <begin position="1"/>
        <end position="49"/>
    </location>
</feature>
<evidence type="ECO:0000313" key="4">
    <source>
        <dbReference type="Proteomes" id="UP000664859"/>
    </source>
</evidence>
<keyword evidence="4" id="KW-1185">Reference proteome</keyword>
<keyword evidence="2" id="KW-0732">Signal</keyword>
<protein>
    <submittedName>
        <fullName evidence="3">Uncharacterized protein</fullName>
    </submittedName>
</protein>
<dbReference type="AlphaFoldDB" id="A0A835Z362"/>
<feature type="region of interest" description="Disordered" evidence="1">
    <location>
        <begin position="372"/>
        <end position="402"/>
    </location>
</feature>
<accession>A0A835Z362</accession>
<dbReference type="EMBL" id="JAFCMP010000125">
    <property type="protein sequence ID" value="KAG5185593.1"/>
    <property type="molecule type" value="Genomic_DNA"/>
</dbReference>